<name>A0A1G9HQX2_9ACTN</name>
<reference evidence="2" key="1">
    <citation type="submission" date="2016-10" db="EMBL/GenBank/DDBJ databases">
        <authorList>
            <person name="Varghese N."/>
            <person name="Submissions S."/>
        </authorList>
    </citation>
    <scope>NUCLEOTIDE SEQUENCE [LARGE SCALE GENOMIC DNA]</scope>
    <source>
        <strain evidence="2">CGMCC 4.3147</strain>
    </source>
</reference>
<protein>
    <submittedName>
        <fullName evidence="1">Haloacid dehalogenase superfamily, subfamily IA, variant 3 with third motif having DD or ED</fullName>
    </submittedName>
</protein>
<dbReference type="Gene3D" id="1.10.150.240">
    <property type="entry name" value="Putative phosphatase, domain 2"/>
    <property type="match status" value="1"/>
</dbReference>
<dbReference type="SFLD" id="SFLDG01129">
    <property type="entry name" value="C1.5:_HAD__Beta-PGM__Phosphata"/>
    <property type="match status" value="1"/>
</dbReference>
<sequence length="229" mass="24598">MTEQTDTAPAHDVFPQAVLFDMDGTLLDSEPRWDVALEELAVLLGGTLRPEVRDRMVGSNEDASVIFLLEDLGLPVEDFPEHVAWLRNRMKTLFAAGVDWKPGARELLLEVRAAGVPTALVTSTARELTEVLLRTLDPANFDVIICGDEVQARKPDPEPYLTAAAKLGVDITRAAVIEDSRSGTESALAAGAVAFAVPSEVALPPEIPAHRLTTLDGVTLDRLRAIAGA</sequence>
<keyword evidence="2" id="KW-1185">Reference proteome</keyword>
<dbReference type="NCBIfam" id="TIGR01509">
    <property type="entry name" value="HAD-SF-IA-v3"/>
    <property type="match status" value="1"/>
</dbReference>
<dbReference type="EMBL" id="FNGF01000004">
    <property type="protein sequence ID" value="SDL15407.1"/>
    <property type="molecule type" value="Genomic_DNA"/>
</dbReference>
<dbReference type="InterPro" id="IPR006439">
    <property type="entry name" value="HAD-SF_hydro_IA"/>
</dbReference>
<dbReference type="PRINTS" id="PR00413">
    <property type="entry name" value="HADHALOGNASE"/>
</dbReference>
<evidence type="ECO:0000313" key="2">
    <source>
        <dbReference type="Proteomes" id="UP000198662"/>
    </source>
</evidence>
<dbReference type="Gene3D" id="3.40.50.1000">
    <property type="entry name" value="HAD superfamily/HAD-like"/>
    <property type="match status" value="1"/>
</dbReference>
<dbReference type="InterPro" id="IPR023214">
    <property type="entry name" value="HAD_sf"/>
</dbReference>
<dbReference type="AlphaFoldDB" id="A0A1G9HQX2"/>
<dbReference type="RefSeq" id="WP_245712239.1">
    <property type="nucleotide sequence ID" value="NZ_FNGF01000004.1"/>
</dbReference>
<gene>
    <name evidence="1" type="ORF">SAMN05216298_2780</name>
</gene>
<accession>A0A1G9HQX2</accession>
<dbReference type="SFLD" id="SFLDS00003">
    <property type="entry name" value="Haloacid_Dehalogenase"/>
    <property type="match status" value="1"/>
</dbReference>
<dbReference type="Proteomes" id="UP000198662">
    <property type="component" value="Unassembled WGS sequence"/>
</dbReference>
<dbReference type="InterPro" id="IPR023198">
    <property type="entry name" value="PGP-like_dom2"/>
</dbReference>
<proteinExistence type="predicted"/>
<evidence type="ECO:0000313" key="1">
    <source>
        <dbReference type="EMBL" id="SDL15407.1"/>
    </source>
</evidence>
<dbReference type="PANTHER" id="PTHR18901">
    <property type="entry name" value="2-DEOXYGLUCOSE-6-PHOSPHATE PHOSPHATASE 2"/>
    <property type="match status" value="1"/>
</dbReference>
<dbReference type="PANTHER" id="PTHR18901:SF38">
    <property type="entry name" value="PSEUDOURIDINE-5'-PHOSPHATASE"/>
    <property type="match status" value="1"/>
</dbReference>
<dbReference type="InterPro" id="IPR036412">
    <property type="entry name" value="HAD-like_sf"/>
</dbReference>
<dbReference type="CDD" id="cd07505">
    <property type="entry name" value="HAD_BPGM-like"/>
    <property type="match status" value="1"/>
</dbReference>
<dbReference type="SUPFAM" id="SSF56784">
    <property type="entry name" value="HAD-like"/>
    <property type="match status" value="1"/>
</dbReference>
<dbReference type="STRING" id="380244.SAMN05216298_2780"/>
<dbReference type="Pfam" id="PF00702">
    <property type="entry name" value="Hydrolase"/>
    <property type="match status" value="1"/>
</dbReference>
<organism evidence="1 2">
    <name type="scientific">Glycomyces sambucus</name>
    <dbReference type="NCBI Taxonomy" id="380244"/>
    <lineage>
        <taxon>Bacteria</taxon>
        <taxon>Bacillati</taxon>
        <taxon>Actinomycetota</taxon>
        <taxon>Actinomycetes</taxon>
        <taxon>Glycomycetales</taxon>
        <taxon>Glycomycetaceae</taxon>
        <taxon>Glycomyces</taxon>
    </lineage>
</organism>